<dbReference type="InterPro" id="IPR000843">
    <property type="entry name" value="HTH_LacI"/>
</dbReference>
<evidence type="ECO:0000256" key="1">
    <source>
        <dbReference type="ARBA" id="ARBA00023015"/>
    </source>
</evidence>
<feature type="region of interest" description="Disordered" evidence="4">
    <location>
        <begin position="1"/>
        <end position="23"/>
    </location>
</feature>
<gene>
    <name evidence="6" type="ORF">ENE74_07045</name>
</gene>
<dbReference type="PANTHER" id="PTHR30146:SF109">
    <property type="entry name" value="HTH-TYPE TRANSCRIPTIONAL REGULATOR GALS"/>
    <property type="match status" value="1"/>
</dbReference>
<keyword evidence="2" id="KW-0238">DNA-binding</keyword>
<evidence type="ECO:0000313" key="6">
    <source>
        <dbReference type="EMBL" id="RVT41998.1"/>
    </source>
</evidence>
<dbReference type="SUPFAM" id="SSF47413">
    <property type="entry name" value="lambda repressor-like DNA-binding domains"/>
    <property type="match status" value="1"/>
</dbReference>
<feature type="domain" description="HTH lacI-type" evidence="5">
    <location>
        <begin position="99"/>
        <end position="152"/>
    </location>
</feature>
<dbReference type="InterPro" id="IPR046335">
    <property type="entry name" value="LacI/GalR-like_sensor"/>
</dbReference>
<dbReference type="GO" id="GO:0003700">
    <property type="term" value="F:DNA-binding transcription factor activity"/>
    <property type="evidence" value="ECO:0007669"/>
    <property type="project" value="TreeGrafter"/>
</dbReference>
<dbReference type="Proteomes" id="UP000282977">
    <property type="component" value="Unassembled WGS sequence"/>
</dbReference>
<dbReference type="PROSITE" id="PS50932">
    <property type="entry name" value="HTH_LACI_2"/>
    <property type="match status" value="1"/>
</dbReference>
<evidence type="ECO:0000259" key="5">
    <source>
        <dbReference type="PROSITE" id="PS50932"/>
    </source>
</evidence>
<dbReference type="OrthoDB" id="8433438at2"/>
<sequence>MTVMQVRQAAGVREQAAISSLGQTEATDRRRLVCVTGHRRSRRSARSSRTVPSNLPLAPARALAHGFSRLAAASARAELETLNMPVKPPSDSTGERRGTSYDVARLAGVSQSAVSRCFREGGSVSPATRKRIMAAAEALGYRPNAIAQGLITRRSNMVAVVISNLTNLHYPEVLAELTTRLSNRGIRVLLFTLQNESEIDAVMDQIWRYQVDGAIVAARLSRDQAEVFARSRIPLVLYNRQMEEAPVSSVMCESGAGEAMLVDGMIAAGARAFGLIAGPGDSTVGEARVRAAVERLAQAGLRDVPVDRGDFSYQSGYDAALRLMKAAPLDAIIAANDVMAIGAMDAVRIECSLAVPDRVSVVGFDGVAPARWASYRLTTVRQPVGRMTEAAVSMLMDRIEDASIGPERRLFSGDLLRGASARLA</sequence>
<comment type="caution">
    <text evidence="6">The sequence shown here is derived from an EMBL/GenBank/DDBJ whole genome shotgun (WGS) entry which is preliminary data.</text>
</comment>
<dbReference type="CDD" id="cd06278">
    <property type="entry name" value="PBP1_LacI-like"/>
    <property type="match status" value="1"/>
</dbReference>
<dbReference type="Gene3D" id="1.10.260.40">
    <property type="entry name" value="lambda repressor-like DNA-binding domains"/>
    <property type="match status" value="1"/>
</dbReference>
<keyword evidence="3" id="KW-0804">Transcription</keyword>
<dbReference type="CDD" id="cd01392">
    <property type="entry name" value="HTH_LacI"/>
    <property type="match status" value="1"/>
</dbReference>
<dbReference type="SUPFAM" id="SSF53822">
    <property type="entry name" value="Periplasmic binding protein-like I"/>
    <property type="match status" value="1"/>
</dbReference>
<dbReference type="EMBL" id="RZUL01000002">
    <property type="protein sequence ID" value="RVT41998.1"/>
    <property type="molecule type" value="Genomic_DNA"/>
</dbReference>
<evidence type="ECO:0000313" key="7">
    <source>
        <dbReference type="Proteomes" id="UP000282977"/>
    </source>
</evidence>
<proteinExistence type="predicted"/>
<keyword evidence="1" id="KW-0805">Transcription regulation</keyword>
<evidence type="ECO:0000256" key="3">
    <source>
        <dbReference type="ARBA" id="ARBA00023163"/>
    </source>
</evidence>
<reference evidence="6 7" key="1">
    <citation type="submission" date="2019-01" db="EMBL/GenBank/DDBJ databases">
        <authorList>
            <person name="Chen W.-M."/>
        </authorList>
    </citation>
    <scope>NUCLEOTIDE SEQUENCE [LARGE SCALE GENOMIC DNA]</scope>
    <source>
        <strain evidence="6 7">TLA-22</strain>
    </source>
</reference>
<dbReference type="AlphaFoldDB" id="A0A437J931"/>
<dbReference type="Pfam" id="PF13377">
    <property type="entry name" value="Peripla_BP_3"/>
    <property type="match status" value="1"/>
</dbReference>
<dbReference type="PANTHER" id="PTHR30146">
    <property type="entry name" value="LACI-RELATED TRANSCRIPTIONAL REPRESSOR"/>
    <property type="match status" value="1"/>
</dbReference>
<protein>
    <submittedName>
        <fullName evidence="6">LacI family transcriptional regulator</fullName>
    </submittedName>
</protein>
<dbReference type="InterPro" id="IPR028082">
    <property type="entry name" value="Peripla_BP_I"/>
</dbReference>
<accession>A0A437J931</accession>
<keyword evidence="7" id="KW-1185">Reference proteome</keyword>
<evidence type="ECO:0000256" key="2">
    <source>
        <dbReference type="ARBA" id="ARBA00023125"/>
    </source>
</evidence>
<dbReference type="Gene3D" id="3.40.50.2300">
    <property type="match status" value="2"/>
</dbReference>
<dbReference type="GO" id="GO:0000976">
    <property type="term" value="F:transcription cis-regulatory region binding"/>
    <property type="evidence" value="ECO:0007669"/>
    <property type="project" value="TreeGrafter"/>
</dbReference>
<name>A0A437J931_9SPHN</name>
<evidence type="ECO:0000256" key="4">
    <source>
        <dbReference type="SAM" id="MobiDB-lite"/>
    </source>
</evidence>
<dbReference type="InterPro" id="IPR010982">
    <property type="entry name" value="Lambda_DNA-bd_dom_sf"/>
</dbReference>
<dbReference type="Pfam" id="PF00356">
    <property type="entry name" value="LacI"/>
    <property type="match status" value="1"/>
</dbReference>
<dbReference type="SMART" id="SM00354">
    <property type="entry name" value="HTH_LACI"/>
    <property type="match status" value="1"/>
</dbReference>
<organism evidence="6 7">
    <name type="scientific">Sphingobium algorifonticola</name>
    <dbReference type="NCBI Taxonomy" id="2008318"/>
    <lineage>
        <taxon>Bacteria</taxon>
        <taxon>Pseudomonadati</taxon>
        <taxon>Pseudomonadota</taxon>
        <taxon>Alphaproteobacteria</taxon>
        <taxon>Sphingomonadales</taxon>
        <taxon>Sphingomonadaceae</taxon>
        <taxon>Sphingobium</taxon>
    </lineage>
</organism>